<dbReference type="Gene3D" id="3.30.420.10">
    <property type="entry name" value="Ribonuclease H-like superfamily/Ribonuclease H"/>
    <property type="match status" value="1"/>
</dbReference>
<dbReference type="GO" id="GO:0003676">
    <property type="term" value="F:nucleic acid binding"/>
    <property type="evidence" value="ECO:0007669"/>
    <property type="project" value="InterPro"/>
</dbReference>
<dbReference type="InterPro" id="IPR036397">
    <property type="entry name" value="RNaseH_sf"/>
</dbReference>
<evidence type="ECO:0008006" key="2">
    <source>
        <dbReference type="Google" id="ProtNLM"/>
    </source>
</evidence>
<reference evidence="1" key="1">
    <citation type="submission" date="2014-05" db="EMBL/GenBank/DDBJ databases">
        <authorList>
            <person name="Chronopoulou M."/>
        </authorList>
    </citation>
    <scope>NUCLEOTIDE SEQUENCE</scope>
    <source>
        <tissue evidence="1">Whole organism</tissue>
    </source>
</reference>
<evidence type="ECO:0000313" key="1">
    <source>
        <dbReference type="EMBL" id="CDW32245.1"/>
    </source>
</evidence>
<name>A0A0K2U2D3_LEPSM</name>
<dbReference type="PANTHER" id="PTHR47326:SF1">
    <property type="entry name" value="HTH PSQ-TYPE DOMAIN-CONTAINING PROTEIN"/>
    <property type="match status" value="1"/>
</dbReference>
<dbReference type="EMBL" id="HACA01014884">
    <property type="protein sequence ID" value="CDW32245.1"/>
    <property type="molecule type" value="Transcribed_RNA"/>
</dbReference>
<protein>
    <recommendedName>
        <fullName evidence="2">Tc1-like transposase DDE domain-containing protein</fullName>
    </recommendedName>
</protein>
<proteinExistence type="predicted"/>
<accession>A0A0K2U2D3</accession>
<dbReference type="PANTHER" id="PTHR47326">
    <property type="entry name" value="TRANSPOSABLE ELEMENT TC3 TRANSPOSASE-LIKE PROTEIN"/>
    <property type="match status" value="1"/>
</dbReference>
<dbReference type="AlphaFoldDB" id="A0A0K2U2D3"/>
<sequence>MVLEVISTEGQVIPHFFQQGQKETKEAYKGVLKAVVIPWMNEVTDGKPYKFQQDSAPAHKAKIVQELLEQNVPDCWPPLYWPANSPDLNPCDFYLWGRVERITCIIIMPQLSP</sequence>
<organism evidence="1">
    <name type="scientific">Lepeophtheirus salmonis</name>
    <name type="common">Salmon louse</name>
    <name type="synonym">Caligus salmonis</name>
    <dbReference type="NCBI Taxonomy" id="72036"/>
    <lineage>
        <taxon>Eukaryota</taxon>
        <taxon>Metazoa</taxon>
        <taxon>Ecdysozoa</taxon>
        <taxon>Arthropoda</taxon>
        <taxon>Crustacea</taxon>
        <taxon>Multicrustacea</taxon>
        <taxon>Hexanauplia</taxon>
        <taxon>Copepoda</taxon>
        <taxon>Siphonostomatoida</taxon>
        <taxon>Caligidae</taxon>
        <taxon>Lepeophtheirus</taxon>
    </lineage>
</organism>